<comment type="caution">
    <text evidence="1">The sequence shown here is derived from an EMBL/GenBank/DDBJ whole genome shotgun (WGS) entry which is preliminary data.</text>
</comment>
<gene>
    <name evidence="1" type="ORF">C8N24_0241</name>
</gene>
<name>A0A660L7H1_9ACTN</name>
<evidence type="ECO:0000313" key="2">
    <source>
        <dbReference type="Proteomes" id="UP000278962"/>
    </source>
</evidence>
<proteinExistence type="predicted"/>
<accession>A0A660L7H1</accession>
<keyword evidence="2" id="KW-1185">Reference proteome</keyword>
<organism evidence="1 2">
    <name type="scientific">Solirubrobacter pauli</name>
    <dbReference type="NCBI Taxonomy" id="166793"/>
    <lineage>
        <taxon>Bacteria</taxon>
        <taxon>Bacillati</taxon>
        <taxon>Actinomycetota</taxon>
        <taxon>Thermoleophilia</taxon>
        <taxon>Solirubrobacterales</taxon>
        <taxon>Solirubrobacteraceae</taxon>
        <taxon>Solirubrobacter</taxon>
    </lineage>
</organism>
<evidence type="ECO:0000313" key="1">
    <source>
        <dbReference type="EMBL" id="RKQ90439.1"/>
    </source>
</evidence>
<dbReference type="RefSeq" id="WP_121247023.1">
    <property type="nucleotide sequence ID" value="NZ_RBIL01000001.1"/>
</dbReference>
<dbReference type="OrthoDB" id="5121814at2"/>
<dbReference type="EMBL" id="RBIL01000001">
    <property type="protein sequence ID" value="RKQ90439.1"/>
    <property type="molecule type" value="Genomic_DNA"/>
</dbReference>
<dbReference type="AlphaFoldDB" id="A0A660L7H1"/>
<protein>
    <submittedName>
        <fullName evidence="1">Uncharacterized protein</fullName>
    </submittedName>
</protein>
<reference evidence="1 2" key="1">
    <citation type="submission" date="2018-10" db="EMBL/GenBank/DDBJ databases">
        <title>Genomic Encyclopedia of Archaeal and Bacterial Type Strains, Phase II (KMG-II): from individual species to whole genera.</title>
        <authorList>
            <person name="Goeker M."/>
        </authorList>
    </citation>
    <scope>NUCLEOTIDE SEQUENCE [LARGE SCALE GENOMIC DNA]</scope>
    <source>
        <strain evidence="1 2">DSM 14954</strain>
    </source>
</reference>
<sequence>MPGMSLPATIECGAALVVFEGTRRVRELPADGAHVALWPDAAEAEAVRARLERGEPILVILGGPHADAALLTEQFMQAPPGLAAVVRSTARDMTGTPVPALDWLPAELRERGLRFLRSSAEHARGIPGLLCQSLYLDDPDPVTPHVRFAHRIDQRPPSEHDLERVVEFAFAV</sequence>
<dbReference type="Proteomes" id="UP000278962">
    <property type="component" value="Unassembled WGS sequence"/>
</dbReference>